<sequence>MGYLVCDKCGGYYELQEGESPDDFGVCECGGELKYTKTISQPNENLNQQKCPNCGFINIKTAHFCRKCGFGLGTHSGKQICSRCGTENPFESRFCHKCGENLKSKNIDKIAVKKPKNRDIGTIWYVVGFIIPLIGIIAGLIFATQRRKNAGILILVSLIIPILAVLAFLFMFYQAYFVSPNF</sequence>
<keyword evidence="2" id="KW-0687">Ribonucleoprotein</keyword>
<keyword evidence="1" id="KW-1133">Transmembrane helix</keyword>
<keyword evidence="2" id="KW-0689">Ribosomal protein</keyword>
<organism evidence="2 3">
    <name type="scientific">Candidatus Methanofastidiosum methylothiophilum</name>
    <dbReference type="NCBI Taxonomy" id="1705564"/>
    <lineage>
        <taxon>Archaea</taxon>
        <taxon>Methanobacteriati</taxon>
        <taxon>Methanobacteriota</taxon>
        <taxon>Stenosarchaea group</taxon>
        <taxon>Candidatus Methanofastidiosia</taxon>
        <taxon>Candidatus Methanofastidiosales</taxon>
        <taxon>Candidatus Methanofastidiosaceae</taxon>
        <taxon>Candidatus Methanofastidiosum</taxon>
    </lineage>
</organism>
<dbReference type="Proteomes" id="UP000092403">
    <property type="component" value="Unassembled WGS sequence"/>
</dbReference>
<evidence type="ECO:0000256" key="1">
    <source>
        <dbReference type="SAM" id="Phobius"/>
    </source>
</evidence>
<reference evidence="2 3" key="1">
    <citation type="journal article" date="2016" name="ISME J.">
        <title>Chasing the elusive Euryarchaeota class WSA2: genomes reveal a uniquely fastidious methyl-reducing methanogen.</title>
        <authorList>
            <person name="Nobu M.K."/>
            <person name="Narihiro T."/>
            <person name="Kuroda K."/>
            <person name="Mei R."/>
            <person name="Liu W.T."/>
        </authorList>
    </citation>
    <scope>NUCLEOTIDE SEQUENCE [LARGE SCALE GENOMIC DNA]</scope>
    <source>
        <strain evidence="2">BMIXfssc0709_Meth_Bin006</strain>
    </source>
</reference>
<feature type="transmembrane region" description="Helical" evidence="1">
    <location>
        <begin position="123"/>
        <end position="143"/>
    </location>
</feature>
<name>A0A150IVD0_9EURY</name>
<evidence type="ECO:0000313" key="2">
    <source>
        <dbReference type="EMBL" id="KYC48910.1"/>
    </source>
</evidence>
<keyword evidence="1" id="KW-0812">Transmembrane</keyword>
<dbReference type="GO" id="GO:0005840">
    <property type="term" value="C:ribosome"/>
    <property type="evidence" value="ECO:0007669"/>
    <property type="project" value="UniProtKB-KW"/>
</dbReference>
<evidence type="ECO:0000313" key="3">
    <source>
        <dbReference type="Proteomes" id="UP000092403"/>
    </source>
</evidence>
<protein>
    <submittedName>
        <fullName evidence="2">50S ribosomal protein L40e</fullName>
    </submittedName>
</protein>
<keyword evidence="1" id="KW-0472">Membrane</keyword>
<gene>
    <name evidence="2" type="ORF">APG12_01757</name>
</gene>
<accession>A0A150IVD0</accession>
<dbReference type="InterPro" id="IPR038587">
    <property type="entry name" value="Ribosomal_eL40_sf"/>
</dbReference>
<proteinExistence type="predicted"/>
<comment type="caution">
    <text evidence="2">The sequence shown here is derived from an EMBL/GenBank/DDBJ whole genome shotgun (WGS) entry which is preliminary data.</text>
</comment>
<dbReference type="AlphaFoldDB" id="A0A150IVD0"/>
<feature type="transmembrane region" description="Helical" evidence="1">
    <location>
        <begin position="150"/>
        <end position="173"/>
    </location>
</feature>
<dbReference type="EMBL" id="LNJC01000057">
    <property type="protein sequence ID" value="KYC48910.1"/>
    <property type="molecule type" value="Genomic_DNA"/>
</dbReference>
<dbReference type="Gene3D" id="4.10.1060.50">
    <property type="match status" value="1"/>
</dbReference>